<feature type="domain" description="Xylanolytic transcriptional activator regulatory" evidence="8">
    <location>
        <begin position="249"/>
        <end position="325"/>
    </location>
</feature>
<evidence type="ECO:0000256" key="7">
    <source>
        <dbReference type="SAM" id="Phobius"/>
    </source>
</evidence>
<comment type="caution">
    <text evidence="9">The sequence shown here is derived from an EMBL/GenBank/DDBJ whole genome shotgun (WGS) entry which is preliminary data.</text>
</comment>
<dbReference type="AlphaFoldDB" id="A0A4Y9XPA0"/>
<keyword evidence="4" id="KW-0804">Transcription</keyword>
<dbReference type="CDD" id="cd12148">
    <property type="entry name" value="fungal_TF_MHR"/>
    <property type="match status" value="1"/>
</dbReference>
<dbReference type="GO" id="GO:0006351">
    <property type="term" value="P:DNA-templated transcription"/>
    <property type="evidence" value="ECO:0007669"/>
    <property type="project" value="InterPro"/>
</dbReference>
<protein>
    <recommendedName>
        <fullName evidence="8">Xylanolytic transcriptional activator regulatory domain-containing protein</fullName>
    </recommendedName>
</protein>
<evidence type="ECO:0000313" key="9">
    <source>
        <dbReference type="EMBL" id="TFY50349.1"/>
    </source>
</evidence>
<dbReference type="Proteomes" id="UP000298327">
    <property type="component" value="Unassembled WGS sequence"/>
</dbReference>
<keyword evidence="2" id="KW-0805">Transcription regulation</keyword>
<accession>A0A4Y9XPA0</accession>
<evidence type="ECO:0000256" key="5">
    <source>
        <dbReference type="ARBA" id="ARBA00023242"/>
    </source>
</evidence>
<evidence type="ECO:0000256" key="4">
    <source>
        <dbReference type="ARBA" id="ARBA00023163"/>
    </source>
</evidence>
<feature type="region of interest" description="Disordered" evidence="6">
    <location>
        <begin position="544"/>
        <end position="587"/>
    </location>
</feature>
<dbReference type="PANTHER" id="PTHR31845:SF19">
    <property type="entry name" value="TRANSCRIPTION FACTOR DOMAIN-CONTAINING PROTEIN"/>
    <property type="match status" value="1"/>
</dbReference>
<dbReference type="OrthoDB" id="39175at2759"/>
<dbReference type="InterPro" id="IPR007219">
    <property type="entry name" value="XnlR_reg_dom"/>
</dbReference>
<dbReference type="InterPro" id="IPR051089">
    <property type="entry name" value="prtT"/>
</dbReference>
<feature type="transmembrane region" description="Helical" evidence="7">
    <location>
        <begin position="75"/>
        <end position="94"/>
    </location>
</feature>
<feature type="non-terminal residue" evidence="9">
    <location>
        <position position="1"/>
    </location>
</feature>
<name>A0A4Y9XPA0_9AGAM</name>
<evidence type="ECO:0000256" key="3">
    <source>
        <dbReference type="ARBA" id="ARBA00023125"/>
    </source>
</evidence>
<evidence type="ECO:0000313" key="10">
    <source>
        <dbReference type="Proteomes" id="UP000298327"/>
    </source>
</evidence>
<keyword evidence="7" id="KW-0472">Membrane</keyword>
<keyword evidence="3" id="KW-0238">DNA-binding</keyword>
<comment type="subcellular location">
    <subcellularLocation>
        <location evidence="1">Nucleus</location>
    </subcellularLocation>
</comment>
<evidence type="ECO:0000256" key="6">
    <source>
        <dbReference type="SAM" id="MobiDB-lite"/>
    </source>
</evidence>
<keyword evidence="7" id="KW-0812">Transmembrane</keyword>
<keyword evidence="10" id="KW-1185">Reference proteome</keyword>
<sequence>PDEDDDNVWTVDSADAGVCMHTGRRERHVLPARARADLALRAMLIDKSSPPDILVHGLVSPEDVDKLFDIFYTKVNVSTFGFGFWVFDAVHWVAGAGAAYPCVDVLAVSVFVYCWCVSLSSYLLFRVFGFSFLHLHPFRLSSRRSLTSYTSFYASFLTTFSYTPFSSLFPHRSLARTTLTNPHFPPYAVCATALRYSDKPEVYPIAMHFAKSAAANALIDGWKSVELCQAYILMSIYAVPARRWEEDRSWLYTGLAIRIATDLNLHQPQTRKPQNETQEREMLNRARVWMICYNLDRSTATQFGKPSTIKEDYIIRNSSDWYKKSKHNHAYDIHLNAYNSLLRIVAKFHEEVFSDPDSPTGLNKSIDFLEVTTRHDSYLTQYFEEWTERFARDSDPDDAASNFRCKLLPFLTNYSRLVMYSFGFQQAFQRGLGANDKIYIAKSLGAAKEVVQTLVDSLAPSGYMRYSPDGHFIFASFASAFLLKLLRPEFAQFLPDGQESEIFELIGRLIQVLSSPQIAIDERHTPKLYSRFLAGLLSKHRRDGATTGRLHTQPPPAAPDAAPGHQHGGLGNQGIPRAPSANSSVMT</sequence>
<keyword evidence="5" id="KW-0539">Nucleus</keyword>
<evidence type="ECO:0000256" key="2">
    <source>
        <dbReference type="ARBA" id="ARBA00023015"/>
    </source>
</evidence>
<organism evidence="9 10">
    <name type="scientific">Dentipellis fragilis</name>
    <dbReference type="NCBI Taxonomy" id="205917"/>
    <lineage>
        <taxon>Eukaryota</taxon>
        <taxon>Fungi</taxon>
        <taxon>Dikarya</taxon>
        <taxon>Basidiomycota</taxon>
        <taxon>Agaricomycotina</taxon>
        <taxon>Agaricomycetes</taxon>
        <taxon>Russulales</taxon>
        <taxon>Hericiaceae</taxon>
        <taxon>Dentipellis</taxon>
    </lineage>
</organism>
<dbReference type="GO" id="GO:0005634">
    <property type="term" value="C:nucleus"/>
    <property type="evidence" value="ECO:0007669"/>
    <property type="project" value="UniProtKB-SubCell"/>
</dbReference>
<dbReference type="Pfam" id="PF04082">
    <property type="entry name" value="Fungal_trans"/>
    <property type="match status" value="1"/>
</dbReference>
<dbReference type="GO" id="GO:0000981">
    <property type="term" value="F:DNA-binding transcription factor activity, RNA polymerase II-specific"/>
    <property type="evidence" value="ECO:0007669"/>
    <property type="project" value="TreeGrafter"/>
</dbReference>
<dbReference type="GO" id="GO:0000976">
    <property type="term" value="F:transcription cis-regulatory region binding"/>
    <property type="evidence" value="ECO:0007669"/>
    <property type="project" value="TreeGrafter"/>
</dbReference>
<dbReference type="STRING" id="205917.A0A4Y9XPA0"/>
<reference evidence="9 10" key="1">
    <citation type="submission" date="2019-02" db="EMBL/GenBank/DDBJ databases">
        <title>Genome sequencing of the rare red list fungi Dentipellis fragilis.</title>
        <authorList>
            <person name="Buettner E."/>
            <person name="Kellner H."/>
        </authorList>
    </citation>
    <scope>NUCLEOTIDE SEQUENCE [LARGE SCALE GENOMIC DNA]</scope>
    <source>
        <strain evidence="9 10">DSM 105465</strain>
    </source>
</reference>
<evidence type="ECO:0000256" key="1">
    <source>
        <dbReference type="ARBA" id="ARBA00004123"/>
    </source>
</evidence>
<feature type="transmembrane region" description="Helical" evidence="7">
    <location>
        <begin position="106"/>
        <end position="125"/>
    </location>
</feature>
<dbReference type="SMART" id="SM00906">
    <property type="entry name" value="Fungal_trans"/>
    <property type="match status" value="1"/>
</dbReference>
<evidence type="ECO:0000259" key="8">
    <source>
        <dbReference type="SMART" id="SM00906"/>
    </source>
</evidence>
<proteinExistence type="predicted"/>
<gene>
    <name evidence="9" type="ORF">EVG20_g11570</name>
</gene>
<keyword evidence="7" id="KW-1133">Transmembrane helix</keyword>
<dbReference type="PANTHER" id="PTHR31845">
    <property type="entry name" value="FINGER DOMAIN PROTEIN, PUTATIVE-RELATED"/>
    <property type="match status" value="1"/>
</dbReference>
<feature type="non-terminal residue" evidence="9">
    <location>
        <position position="587"/>
    </location>
</feature>
<dbReference type="EMBL" id="SEOQ01001870">
    <property type="protein sequence ID" value="TFY50349.1"/>
    <property type="molecule type" value="Genomic_DNA"/>
</dbReference>
<dbReference type="GO" id="GO:0008270">
    <property type="term" value="F:zinc ion binding"/>
    <property type="evidence" value="ECO:0007669"/>
    <property type="project" value="InterPro"/>
</dbReference>